<dbReference type="AlphaFoldDB" id="A0A1I7Y8I8"/>
<keyword evidence="2" id="KW-1185">Reference proteome</keyword>
<evidence type="ECO:0000313" key="3">
    <source>
        <dbReference type="WBParaSite" id="L893_g13567.t1"/>
    </source>
</evidence>
<name>A0A1I7Y8I8_9BILA</name>
<evidence type="ECO:0000256" key="1">
    <source>
        <dbReference type="SAM" id="MobiDB-lite"/>
    </source>
</evidence>
<evidence type="ECO:0000313" key="2">
    <source>
        <dbReference type="Proteomes" id="UP000095287"/>
    </source>
</evidence>
<organism evidence="2 3">
    <name type="scientific">Steinernema glaseri</name>
    <dbReference type="NCBI Taxonomy" id="37863"/>
    <lineage>
        <taxon>Eukaryota</taxon>
        <taxon>Metazoa</taxon>
        <taxon>Ecdysozoa</taxon>
        <taxon>Nematoda</taxon>
        <taxon>Chromadorea</taxon>
        <taxon>Rhabditida</taxon>
        <taxon>Tylenchina</taxon>
        <taxon>Panagrolaimomorpha</taxon>
        <taxon>Strongyloidoidea</taxon>
        <taxon>Steinernematidae</taxon>
        <taxon>Steinernema</taxon>
    </lineage>
</organism>
<reference evidence="3" key="1">
    <citation type="submission" date="2016-11" db="UniProtKB">
        <authorList>
            <consortium name="WormBaseParasite"/>
        </authorList>
    </citation>
    <scope>IDENTIFICATION</scope>
</reference>
<feature type="region of interest" description="Disordered" evidence="1">
    <location>
        <begin position="147"/>
        <end position="167"/>
    </location>
</feature>
<feature type="compositionally biased region" description="Basic and acidic residues" evidence="1">
    <location>
        <begin position="147"/>
        <end position="156"/>
    </location>
</feature>
<dbReference type="WBParaSite" id="L893_g13567.t1">
    <property type="protein sequence ID" value="L893_g13567.t1"/>
    <property type="gene ID" value="L893_g13567"/>
</dbReference>
<proteinExistence type="predicted"/>
<sequence length="167" mass="18906">MADWLQEGSPPEAKREIDAPVGPFSATELADGRILCFEEKSNRVVAIDVSDAKLRRDYLVAKQFSFENYYWNLPLPGEGAPFDLLPVVLAKWLLELPQKPIQLEKISLLFPLFCFVPDPLRHKEHHPVSPEAAQVQDVLLGFVPPERREEDRDHGLQKANADSRPGI</sequence>
<accession>A0A1I7Y8I8</accession>
<protein>
    <submittedName>
        <fullName evidence="3">DUF1618 domain-containing protein</fullName>
    </submittedName>
</protein>
<dbReference type="Proteomes" id="UP000095287">
    <property type="component" value="Unplaced"/>
</dbReference>